<dbReference type="GO" id="GO:1990883">
    <property type="term" value="F:18S rRNA cytidine N-acetyltransferase activity"/>
    <property type="evidence" value="ECO:0007669"/>
    <property type="project" value="TreeGrafter"/>
</dbReference>
<keyword evidence="8 9" id="KW-0012">Acyltransferase</keyword>
<dbReference type="GO" id="GO:0051392">
    <property type="term" value="F:tRNA cytidine N4-acetyltransferase activity"/>
    <property type="evidence" value="ECO:0007669"/>
    <property type="project" value="UniProtKB-UniRule"/>
</dbReference>
<feature type="domain" description="TcmA/NAT10 helicase" evidence="10">
    <location>
        <begin position="186"/>
        <end position="338"/>
    </location>
</feature>
<gene>
    <name evidence="9" type="primary">tmcA</name>
    <name evidence="13" type="ORF">HELGO_WM6343</name>
</gene>
<keyword evidence="7 9" id="KW-0694">RNA-binding</keyword>
<dbReference type="InterPro" id="IPR032672">
    <property type="entry name" value="TmcA/NAT10/Kre33"/>
</dbReference>
<dbReference type="SUPFAM" id="SSF52540">
    <property type="entry name" value="P-loop containing nucleoside triphosphate hydrolases"/>
    <property type="match status" value="1"/>
</dbReference>
<dbReference type="EC" id="2.3.1.193" evidence="9"/>
<name>A0A6S6TZV3_9GAMM</name>
<feature type="domain" description="TmcA/NAT10 N-terminal" evidence="11">
    <location>
        <begin position="9"/>
        <end position="136"/>
    </location>
</feature>
<comment type="similarity">
    <text evidence="9">Belongs to the TmcA family.</text>
</comment>
<dbReference type="GO" id="GO:0005737">
    <property type="term" value="C:cytoplasm"/>
    <property type="evidence" value="ECO:0007669"/>
    <property type="project" value="UniProtKB-SubCell"/>
</dbReference>
<evidence type="ECO:0000259" key="11">
    <source>
        <dbReference type="Pfam" id="PF08351"/>
    </source>
</evidence>
<dbReference type="Gene3D" id="3.40.50.11040">
    <property type="match status" value="1"/>
</dbReference>
<dbReference type="PANTHER" id="PTHR10925">
    <property type="entry name" value="N-ACETYLTRANSFERASE 10"/>
    <property type="match status" value="1"/>
</dbReference>
<feature type="domain" description="N-acetyltransferase" evidence="12">
    <location>
        <begin position="375"/>
        <end position="487"/>
    </location>
</feature>
<dbReference type="Pfam" id="PF08351">
    <property type="entry name" value="TmcA_N"/>
    <property type="match status" value="1"/>
</dbReference>
<evidence type="ECO:0000256" key="9">
    <source>
        <dbReference type="HAMAP-Rule" id="MF_01886"/>
    </source>
</evidence>
<dbReference type="GO" id="GO:0000049">
    <property type="term" value="F:tRNA binding"/>
    <property type="evidence" value="ECO:0007669"/>
    <property type="project" value="UniProtKB-UniRule"/>
</dbReference>
<comment type="subcellular location">
    <subcellularLocation>
        <location evidence="9">Cytoplasm</location>
    </subcellularLocation>
</comment>
<dbReference type="AlphaFoldDB" id="A0A6S6TZV3"/>
<evidence type="ECO:0000256" key="1">
    <source>
        <dbReference type="ARBA" id="ARBA00022490"/>
    </source>
</evidence>
<keyword evidence="6 9" id="KW-0067">ATP-binding</keyword>
<dbReference type="InterPro" id="IPR007807">
    <property type="entry name" value="TcmA/NAT10_helicase"/>
</dbReference>
<evidence type="ECO:0000256" key="4">
    <source>
        <dbReference type="ARBA" id="ARBA00022694"/>
    </source>
</evidence>
<feature type="binding site" evidence="9">
    <location>
        <position position="320"/>
    </location>
    <ligand>
        <name>ATP</name>
        <dbReference type="ChEBI" id="CHEBI:30616"/>
    </ligand>
</feature>
<dbReference type="GO" id="GO:0002101">
    <property type="term" value="P:tRNA wobble cytosine modification"/>
    <property type="evidence" value="ECO:0007669"/>
    <property type="project" value="UniProtKB-UniRule"/>
</dbReference>
<dbReference type="HAMAP" id="MF_01886">
    <property type="entry name" value="tRNA_acetyltr_TmcA"/>
    <property type="match status" value="1"/>
</dbReference>
<dbReference type="InterPro" id="IPR013562">
    <property type="entry name" value="TmcA/NAT10_N"/>
</dbReference>
<keyword evidence="1 9" id="KW-0963">Cytoplasm</keyword>
<protein>
    <recommendedName>
        <fullName evidence="9">tRNA(Met) cytidine acetyltransferase TmcA</fullName>
        <ecNumber evidence="9">2.3.1.193</ecNumber>
    </recommendedName>
</protein>
<proteinExistence type="inferred from homology"/>
<dbReference type="InterPro" id="IPR024914">
    <property type="entry name" value="tRNA_acetyltr_TmcA"/>
</dbReference>
<dbReference type="InterPro" id="IPR027417">
    <property type="entry name" value="P-loop_NTPase"/>
</dbReference>
<evidence type="ECO:0000313" key="13">
    <source>
        <dbReference type="EMBL" id="CAA6822390.1"/>
    </source>
</evidence>
<evidence type="ECO:0000259" key="10">
    <source>
        <dbReference type="Pfam" id="PF05127"/>
    </source>
</evidence>
<dbReference type="Gene3D" id="1.20.120.890">
    <property type="entry name" value="tRNA(Met) cytidine acetyltransferase, tail domain"/>
    <property type="match status" value="1"/>
</dbReference>
<accession>A0A6S6TZV3</accession>
<dbReference type="Gene3D" id="3.40.630.30">
    <property type="match status" value="1"/>
</dbReference>
<dbReference type="Pfam" id="PF13718">
    <property type="entry name" value="GNAT_acetyltr_2"/>
    <property type="match status" value="1"/>
</dbReference>
<dbReference type="SUPFAM" id="SSF55729">
    <property type="entry name" value="Acyl-CoA N-acyltransferases (Nat)"/>
    <property type="match status" value="1"/>
</dbReference>
<evidence type="ECO:0000256" key="5">
    <source>
        <dbReference type="ARBA" id="ARBA00022741"/>
    </source>
</evidence>
<feature type="binding site" evidence="9">
    <location>
        <position position="166"/>
    </location>
    <ligand>
        <name>ATP</name>
        <dbReference type="ChEBI" id="CHEBI:30616"/>
    </ligand>
</feature>
<keyword evidence="3 9" id="KW-0808">Transferase</keyword>
<dbReference type="Pfam" id="PF05127">
    <property type="entry name" value="NAT10_TcmA_helicase"/>
    <property type="match status" value="1"/>
</dbReference>
<reference evidence="13" key="1">
    <citation type="submission" date="2020-01" db="EMBL/GenBank/DDBJ databases">
        <authorList>
            <person name="Meier V. D."/>
            <person name="Meier V D."/>
        </authorList>
    </citation>
    <scope>NUCLEOTIDE SEQUENCE</scope>
    <source>
        <strain evidence="13">HLG_WM_MAG_07</strain>
    </source>
</reference>
<dbReference type="GO" id="GO:0051391">
    <property type="term" value="P:tRNA acetylation"/>
    <property type="evidence" value="ECO:0007669"/>
    <property type="project" value="UniProtKB-UniRule"/>
</dbReference>
<evidence type="ECO:0000256" key="7">
    <source>
        <dbReference type="ARBA" id="ARBA00022884"/>
    </source>
</evidence>
<dbReference type="Gene3D" id="3.40.50.300">
    <property type="entry name" value="P-loop containing nucleotide triphosphate hydrolases"/>
    <property type="match status" value="1"/>
</dbReference>
<comment type="function">
    <text evidence="9">Catalyzes the formation of N(4)-acetylcytidine (ac(4)C) at the wobble position of tRNA(Met), by using acetyl-CoA as an acetyl donor and ATP (or GTP).</text>
</comment>
<evidence type="ECO:0000256" key="8">
    <source>
        <dbReference type="ARBA" id="ARBA00023315"/>
    </source>
</evidence>
<sequence>MFDDRGLAHRRLLVISGDEAWAKDTVDHVLSQQAEAQILRYAARDGRHKVGDINSILGKEYRCVVFDMFAGFDPDALAACTGTIVAGGCLILLSPEFAAWKNYADPFSVRYLNWPHKEEDIQQRFLQRFIRFLQSSSFPEILTQQSSDLPQIEAIRPPILASTHDQEQLIQSLLDIQENDVAWPVVIQADRGRGKSSALALFVNQIIDNQGLKIGVYAPSKLSLNSFYQQGEDLEEQVAFKTVEELLEKAEAIDLLFIDEAATLSIHALKQILEHYPRVVLSTTLQGYEGSGHGFSIRLRQYLHKKYPDWTELSMQKPIRYAEDDPLERFIHSSLLLDVVLPPLSSSNHFGSKACQFMEVSRTQLMQDEALLKEMVSLLVIAHYQTRPSDLRHLLDGMGVKVYIAKYQNNVIAVALTVQEGGFNEELAQQIHYGKRRPRGHLIPQSLINHLGMPEIAVLTTERIMRIVVHPQLQERGVGRALLAYMQQTGKSCDYWSTSYALTGTRIAQFWRNTGYQVVRVGMRRDKSSGHRSVMMVSATLPHVMELIEPCFMRFNKQFSALRDSEYADILGKTLDVLGVELSSINDEFDSYDKRDVDSYCDGNRSLESCLYAIQKWFACYANADSKLESPLDERDNALVNAKVIENQSWRDVCSTLEFQGKRQTKERLRQVIYFLRACQQGELPIQS</sequence>
<comment type="catalytic activity">
    <reaction evidence="9">
        <text>cytidine(34) in elongator tRNA(Met) + acetyl-CoA + ATP + H2O = N(4)-acetylcytidine(34) in elongator tRNA(Met) + ADP + phosphate + CoA + H(+)</text>
        <dbReference type="Rhea" id="RHEA:43788"/>
        <dbReference type="Rhea" id="RHEA-COMP:10693"/>
        <dbReference type="Rhea" id="RHEA-COMP:10694"/>
        <dbReference type="ChEBI" id="CHEBI:15377"/>
        <dbReference type="ChEBI" id="CHEBI:15378"/>
        <dbReference type="ChEBI" id="CHEBI:30616"/>
        <dbReference type="ChEBI" id="CHEBI:43474"/>
        <dbReference type="ChEBI" id="CHEBI:57287"/>
        <dbReference type="ChEBI" id="CHEBI:57288"/>
        <dbReference type="ChEBI" id="CHEBI:74900"/>
        <dbReference type="ChEBI" id="CHEBI:82748"/>
        <dbReference type="ChEBI" id="CHEBI:456216"/>
        <dbReference type="EC" id="2.3.1.193"/>
    </reaction>
</comment>
<dbReference type="InterPro" id="IPR038321">
    <property type="entry name" value="TmcA_C_sf"/>
</dbReference>
<evidence type="ECO:0000259" key="12">
    <source>
        <dbReference type="Pfam" id="PF13718"/>
    </source>
</evidence>
<dbReference type="EMBL" id="CACVAY010000110">
    <property type="protein sequence ID" value="CAA6822390.1"/>
    <property type="molecule type" value="Genomic_DNA"/>
</dbReference>
<evidence type="ECO:0000256" key="6">
    <source>
        <dbReference type="ARBA" id="ARBA00022840"/>
    </source>
</evidence>
<keyword evidence="5 9" id="KW-0547">Nucleotide-binding</keyword>
<dbReference type="InterPro" id="IPR000182">
    <property type="entry name" value="GNAT_dom"/>
</dbReference>
<dbReference type="GO" id="GO:0005524">
    <property type="term" value="F:ATP binding"/>
    <property type="evidence" value="ECO:0007669"/>
    <property type="project" value="UniProtKB-UniRule"/>
</dbReference>
<organism evidence="13">
    <name type="scientific">uncultured Thiotrichaceae bacterium</name>
    <dbReference type="NCBI Taxonomy" id="298394"/>
    <lineage>
        <taxon>Bacteria</taxon>
        <taxon>Pseudomonadati</taxon>
        <taxon>Pseudomonadota</taxon>
        <taxon>Gammaproteobacteria</taxon>
        <taxon>Thiotrichales</taxon>
        <taxon>Thiotrichaceae</taxon>
        <taxon>environmental samples</taxon>
    </lineage>
</organism>
<dbReference type="PANTHER" id="PTHR10925:SF5">
    <property type="entry name" value="RNA CYTIDINE ACETYLTRANSFERASE"/>
    <property type="match status" value="1"/>
</dbReference>
<dbReference type="InterPro" id="IPR016181">
    <property type="entry name" value="Acyl_CoA_acyltransferase"/>
</dbReference>
<dbReference type="GO" id="GO:1904812">
    <property type="term" value="P:rRNA acetylation involved in maturation of SSU-rRNA"/>
    <property type="evidence" value="ECO:0007669"/>
    <property type="project" value="TreeGrafter"/>
</dbReference>
<comment type="caution">
    <text evidence="9">Lacks conserved residue(s) required for the propagation of feature annotation.</text>
</comment>
<keyword evidence="2 9" id="KW-0820">tRNA-binding</keyword>
<keyword evidence="4 9" id="KW-0819">tRNA processing</keyword>
<evidence type="ECO:0000256" key="2">
    <source>
        <dbReference type="ARBA" id="ARBA00022555"/>
    </source>
</evidence>
<evidence type="ECO:0000256" key="3">
    <source>
        <dbReference type="ARBA" id="ARBA00022679"/>
    </source>
</evidence>